<dbReference type="PANTHER" id="PTHR39455">
    <property type="entry name" value="CELL DIVISION PROTEIN ZAPD"/>
    <property type="match status" value="1"/>
</dbReference>
<evidence type="ECO:0000256" key="2">
    <source>
        <dbReference type="ARBA" id="ARBA00022618"/>
    </source>
</evidence>
<keyword evidence="1 5" id="KW-0963">Cytoplasm</keyword>
<evidence type="ECO:0000256" key="4">
    <source>
        <dbReference type="ARBA" id="ARBA00023306"/>
    </source>
</evidence>
<name>A0ABT0KRU3_9GAMM</name>
<dbReference type="Gene3D" id="2.60.440.10">
    <property type="entry name" value="YacF-like domains"/>
    <property type="match status" value="1"/>
</dbReference>
<dbReference type="Proteomes" id="UP001202134">
    <property type="component" value="Unassembled WGS sequence"/>
</dbReference>
<proteinExistence type="inferred from homology"/>
<dbReference type="SUPFAM" id="SSF160950">
    <property type="entry name" value="YacF-like"/>
    <property type="match status" value="1"/>
</dbReference>
<protein>
    <recommendedName>
        <fullName evidence="5">Cell division protein ZapD</fullName>
    </recommendedName>
    <alternativeName>
        <fullName evidence="5">Z ring-associated protein D</fullName>
    </alternativeName>
</protein>
<dbReference type="NCBIfam" id="NF003654">
    <property type="entry name" value="PRK05287.1-2"/>
    <property type="match status" value="1"/>
</dbReference>
<sequence>MNNELIYEQPLNEKTRSYLRLEYLADQLAMHTESDQQHHCFYPLFSLAELTDRCDYRTDILKDIDKQLIVLSKWHALPHVDKKQVQHIIDQLNASKAPLQTNERIGCHLKKDRFIAALKQRFGMPGACCNFDLPQLHFWLSKDWPQRQADLRSWVENFLPILTPIKLLLDLTRSTAEFRTSEAQQGFYQGNSVQTLSLIRVKIDCSQSCYPTISGHKNRYAIHFVGFDNQKHTDNLVKFKLATCH</sequence>
<keyword evidence="3 5" id="KW-0717">Septation</keyword>
<comment type="function">
    <text evidence="5">Cell division factor that enhances FtsZ-ring assembly. Directly interacts with FtsZ and promotes bundling of FtsZ protofilaments, with a reduction in FtsZ GTPase activity.</text>
</comment>
<evidence type="ECO:0000256" key="3">
    <source>
        <dbReference type="ARBA" id="ARBA00023210"/>
    </source>
</evidence>
<evidence type="ECO:0000313" key="6">
    <source>
        <dbReference type="EMBL" id="MCL1046319.1"/>
    </source>
</evidence>
<accession>A0ABT0KRU3</accession>
<keyword evidence="4 5" id="KW-0131">Cell cycle</keyword>
<dbReference type="InterPro" id="IPR027462">
    <property type="entry name" value="ZapD_C"/>
</dbReference>
<comment type="subcellular location">
    <subcellularLocation>
        <location evidence="5">Cytoplasm</location>
    </subcellularLocation>
    <text evidence="5">Localizes to mid-cell in an FtsZ-dependent manner.</text>
</comment>
<dbReference type="Pfam" id="PF07072">
    <property type="entry name" value="ZapD"/>
    <property type="match status" value="1"/>
</dbReference>
<dbReference type="InterPro" id="IPR009777">
    <property type="entry name" value="ZapD"/>
</dbReference>
<dbReference type="EMBL" id="JAKIKU010000007">
    <property type="protein sequence ID" value="MCL1046319.1"/>
    <property type="molecule type" value="Genomic_DNA"/>
</dbReference>
<keyword evidence="2 5" id="KW-0132">Cell division</keyword>
<evidence type="ECO:0000256" key="5">
    <source>
        <dbReference type="HAMAP-Rule" id="MF_01092"/>
    </source>
</evidence>
<keyword evidence="7" id="KW-1185">Reference proteome</keyword>
<evidence type="ECO:0000313" key="7">
    <source>
        <dbReference type="Proteomes" id="UP001202134"/>
    </source>
</evidence>
<comment type="similarity">
    <text evidence="5">Belongs to the ZapD family.</text>
</comment>
<comment type="caution">
    <text evidence="6">The sequence shown here is derived from an EMBL/GenBank/DDBJ whole genome shotgun (WGS) entry which is preliminary data.</text>
</comment>
<dbReference type="HAMAP" id="MF_01092">
    <property type="entry name" value="ZapD"/>
    <property type="match status" value="1"/>
</dbReference>
<organism evidence="6 7">
    <name type="scientific">Shewanella electrodiphila</name>
    <dbReference type="NCBI Taxonomy" id="934143"/>
    <lineage>
        <taxon>Bacteria</taxon>
        <taxon>Pseudomonadati</taxon>
        <taxon>Pseudomonadota</taxon>
        <taxon>Gammaproteobacteria</taxon>
        <taxon>Alteromonadales</taxon>
        <taxon>Shewanellaceae</taxon>
        <taxon>Shewanella</taxon>
    </lineage>
</organism>
<dbReference type="PANTHER" id="PTHR39455:SF1">
    <property type="entry name" value="CELL DIVISION PROTEIN ZAPD"/>
    <property type="match status" value="1"/>
</dbReference>
<dbReference type="Gene3D" id="1.10.3900.10">
    <property type="entry name" value="YacF-like"/>
    <property type="match status" value="1"/>
</dbReference>
<evidence type="ECO:0000256" key="1">
    <source>
        <dbReference type="ARBA" id="ARBA00022490"/>
    </source>
</evidence>
<dbReference type="GO" id="GO:0051301">
    <property type="term" value="P:cell division"/>
    <property type="evidence" value="ECO:0007669"/>
    <property type="project" value="UniProtKB-KW"/>
</dbReference>
<dbReference type="InterPro" id="IPR036268">
    <property type="entry name" value="ZapD_sf"/>
</dbReference>
<dbReference type="RefSeq" id="WP_248956033.1">
    <property type="nucleotide sequence ID" value="NZ_JAKIKU010000007.1"/>
</dbReference>
<reference evidence="6 7" key="1">
    <citation type="submission" date="2022-01" db="EMBL/GenBank/DDBJ databases">
        <title>Whole genome-based taxonomy of the Shewanellaceae.</title>
        <authorList>
            <person name="Martin-Rodriguez A.J."/>
        </authorList>
    </citation>
    <scope>NUCLEOTIDE SEQUENCE [LARGE SCALE GENOMIC DNA]</scope>
    <source>
        <strain evidence="6 7">DSM 24955</strain>
    </source>
</reference>
<comment type="subunit">
    <text evidence="5">Interacts with FtsZ.</text>
</comment>
<gene>
    <name evidence="5 6" type="primary">zapD</name>
    <name evidence="6" type="ORF">L2737_13460</name>
</gene>